<proteinExistence type="predicted"/>
<accession>A0ABT3QDN9</accession>
<dbReference type="EMBL" id="JAPIUZ010000002">
    <property type="protein sequence ID" value="MCX2563385.1"/>
    <property type="molecule type" value="Genomic_DNA"/>
</dbReference>
<keyword evidence="2" id="KW-1185">Reference proteome</keyword>
<dbReference type="RefSeq" id="WP_173559102.1">
    <property type="nucleotide sequence ID" value="NZ_JAPIUZ010000002.1"/>
</dbReference>
<dbReference type="Proteomes" id="UP001301152">
    <property type="component" value="Unassembled WGS sequence"/>
</dbReference>
<gene>
    <name evidence="1" type="ORF">OQ497_05325</name>
</gene>
<evidence type="ECO:0000313" key="2">
    <source>
        <dbReference type="Proteomes" id="UP001301152"/>
    </source>
</evidence>
<reference evidence="1 2" key="1">
    <citation type="submission" date="2022-11" db="EMBL/GenBank/DDBJ databases">
        <title>Genome sequencing of Acetobacter type strain.</title>
        <authorList>
            <person name="Heo J."/>
            <person name="Lee D."/>
            <person name="Han B.-H."/>
            <person name="Hong S.-B."/>
            <person name="Kwon S.-W."/>
        </authorList>
    </citation>
    <scope>NUCLEOTIDE SEQUENCE [LARGE SCALE GENOMIC DNA]</scope>
    <source>
        <strain evidence="1 2">KACC 21253</strain>
    </source>
</reference>
<name>A0ABT3QDN9_9PROT</name>
<comment type="caution">
    <text evidence="1">The sequence shown here is derived from an EMBL/GenBank/DDBJ whole genome shotgun (WGS) entry which is preliminary data.</text>
</comment>
<sequence length="91" mass="10809">MEVVPRKILHCIAYFFRKHLDLPALELPLETSGKGPIPQLRERIAMARTHQEWFRIMRKLDRSRAQYAVKTDPNILQIENGKKVKIFRKNI</sequence>
<organism evidence="1 2">
    <name type="scientific">Acetobacter thailandicus</name>
    <dbReference type="NCBI Taxonomy" id="1502842"/>
    <lineage>
        <taxon>Bacteria</taxon>
        <taxon>Pseudomonadati</taxon>
        <taxon>Pseudomonadota</taxon>
        <taxon>Alphaproteobacteria</taxon>
        <taxon>Acetobacterales</taxon>
        <taxon>Acetobacteraceae</taxon>
        <taxon>Acetobacter</taxon>
    </lineage>
</organism>
<evidence type="ECO:0000313" key="1">
    <source>
        <dbReference type="EMBL" id="MCX2563385.1"/>
    </source>
</evidence>
<protein>
    <submittedName>
        <fullName evidence="1">Uncharacterized protein</fullName>
    </submittedName>
</protein>